<evidence type="ECO:0000313" key="2">
    <source>
        <dbReference type="Proteomes" id="UP001223586"/>
    </source>
</evidence>
<evidence type="ECO:0000313" key="1">
    <source>
        <dbReference type="EMBL" id="MDQ0174240.1"/>
    </source>
</evidence>
<protein>
    <recommendedName>
        <fullName evidence="3">YtzI protein</fullName>
    </recommendedName>
</protein>
<reference evidence="1 2" key="1">
    <citation type="submission" date="2023-07" db="EMBL/GenBank/DDBJ databases">
        <title>Genomic Encyclopedia of Type Strains, Phase IV (KMG-IV): sequencing the most valuable type-strain genomes for metagenomic binning, comparative biology and taxonomic classification.</title>
        <authorList>
            <person name="Goeker M."/>
        </authorList>
    </citation>
    <scope>NUCLEOTIDE SEQUENCE [LARGE SCALE GENOMIC DNA]</scope>
    <source>
        <strain evidence="1 2">DSM 23837</strain>
    </source>
</reference>
<dbReference type="Proteomes" id="UP001223586">
    <property type="component" value="Unassembled WGS sequence"/>
</dbReference>
<dbReference type="EMBL" id="JAUSTT010000001">
    <property type="protein sequence ID" value="MDQ0174240.1"/>
    <property type="molecule type" value="Genomic_DNA"/>
</dbReference>
<evidence type="ECO:0008006" key="3">
    <source>
        <dbReference type="Google" id="ProtNLM"/>
    </source>
</evidence>
<sequence length="31" mass="3311">MFAIVTGLIICTAVSLVIIVEVNADYEGENI</sequence>
<name>A0ABT9WN81_9BACI</name>
<organism evidence="1 2">
    <name type="scientific">Bacillus chungangensis</name>
    <dbReference type="NCBI Taxonomy" id="587633"/>
    <lineage>
        <taxon>Bacteria</taxon>
        <taxon>Bacillati</taxon>
        <taxon>Bacillota</taxon>
        <taxon>Bacilli</taxon>
        <taxon>Bacillales</taxon>
        <taxon>Bacillaceae</taxon>
        <taxon>Bacillus</taxon>
    </lineage>
</organism>
<proteinExistence type="predicted"/>
<accession>A0ABT9WN81</accession>
<comment type="caution">
    <text evidence="1">The sequence shown here is derived from an EMBL/GenBank/DDBJ whole genome shotgun (WGS) entry which is preliminary data.</text>
</comment>
<keyword evidence="2" id="KW-1185">Reference proteome</keyword>
<gene>
    <name evidence="1" type="ORF">J2S08_000071</name>
</gene>